<dbReference type="PANTHER" id="PTHR46237">
    <property type="entry name" value="CYTOCHROME B5 REDUCTASE 4 FAMILY MEMBER"/>
    <property type="match status" value="1"/>
</dbReference>
<dbReference type="InterPro" id="IPR036400">
    <property type="entry name" value="Cyt_B5-like_heme/steroid_sf"/>
</dbReference>
<dbReference type="PRINTS" id="PR00363">
    <property type="entry name" value="CYTOCHROMEB5"/>
</dbReference>
<dbReference type="PROSITE" id="PS00191">
    <property type="entry name" value="CYTOCHROME_B5_1"/>
    <property type="match status" value="1"/>
</dbReference>
<protein>
    <recommendedName>
        <fullName evidence="5">Cytochrome b5 heme-binding domain-containing protein</fullName>
    </recommendedName>
</protein>
<dbReference type="GO" id="GO:0046872">
    <property type="term" value="F:metal ion binding"/>
    <property type="evidence" value="ECO:0007669"/>
    <property type="project" value="UniProtKB-UniRule"/>
</dbReference>
<dbReference type="OrthoDB" id="432299at2759"/>
<name>A0A830HDR1_9CHLO</name>
<evidence type="ECO:0000256" key="3">
    <source>
        <dbReference type="ARBA" id="ARBA00023004"/>
    </source>
</evidence>
<dbReference type="PROSITE" id="PS50255">
    <property type="entry name" value="CYTOCHROME_B5_2"/>
    <property type="match status" value="1"/>
</dbReference>
<dbReference type="InterPro" id="IPR051872">
    <property type="entry name" value="Cytochrome_b5/Flavoprotein_Rdt"/>
</dbReference>
<gene>
    <name evidence="6" type="ORF">PPROV_000356400</name>
</gene>
<keyword evidence="7" id="KW-1185">Reference proteome</keyword>
<feature type="domain" description="Cytochrome b5 heme-binding" evidence="5">
    <location>
        <begin position="47"/>
        <end position="123"/>
    </location>
</feature>
<dbReference type="Pfam" id="PF00173">
    <property type="entry name" value="Cyt-b5"/>
    <property type="match status" value="1"/>
</dbReference>
<evidence type="ECO:0000256" key="2">
    <source>
        <dbReference type="ARBA" id="ARBA00022723"/>
    </source>
</evidence>
<keyword evidence="3 4" id="KW-0408">Iron</keyword>
<evidence type="ECO:0000313" key="6">
    <source>
        <dbReference type="EMBL" id="GHP04812.1"/>
    </source>
</evidence>
<dbReference type="Proteomes" id="UP000660262">
    <property type="component" value="Unassembled WGS sequence"/>
</dbReference>
<dbReference type="SMART" id="SM01117">
    <property type="entry name" value="Cyt-b5"/>
    <property type="match status" value="1"/>
</dbReference>
<comment type="similarity">
    <text evidence="4">Belongs to the cytochrome b5 family.</text>
</comment>
<proteinExistence type="inferred from homology"/>
<dbReference type="EMBL" id="BNJQ01000008">
    <property type="protein sequence ID" value="GHP04812.1"/>
    <property type="molecule type" value="Genomic_DNA"/>
</dbReference>
<evidence type="ECO:0000313" key="7">
    <source>
        <dbReference type="Proteomes" id="UP000660262"/>
    </source>
</evidence>
<dbReference type="SUPFAM" id="SSF55856">
    <property type="entry name" value="Cytochrome b5-like heme/steroid binding domain"/>
    <property type="match status" value="1"/>
</dbReference>
<evidence type="ECO:0000256" key="1">
    <source>
        <dbReference type="ARBA" id="ARBA00022617"/>
    </source>
</evidence>
<keyword evidence="1 4" id="KW-0349">Heme</keyword>
<evidence type="ECO:0000256" key="4">
    <source>
        <dbReference type="RuleBase" id="RU362121"/>
    </source>
</evidence>
<comment type="caution">
    <text evidence="6">The sequence shown here is derived from an EMBL/GenBank/DDBJ whole genome shotgun (WGS) entry which is preliminary data.</text>
</comment>
<dbReference type="Gene3D" id="3.10.120.10">
    <property type="entry name" value="Cytochrome b5-like heme/steroid binding domain"/>
    <property type="match status" value="1"/>
</dbReference>
<evidence type="ECO:0000259" key="5">
    <source>
        <dbReference type="PROSITE" id="PS50255"/>
    </source>
</evidence>
<dbReference type="GO" id="GO:0005737">
    <property type="term" value="C:cytoplasm"/>
    <property type="evidence" value="ECO:0007669"/>
    <property type="project" value="TreeGrafter"/>
</dbReference>
<dbReference type="AlphaFoldDB" id="A0A830HDR1"/>
<dbReference type="InterPro" id="IPR001199">
    <property type="entry name" value="Cyt_B5-like_heme/steroid-bd"/>
</dbReference>
<dbReference type="InterPro" id="IPR018506">
    <property type="entry name" value="Cyt_B5_heme-BS"/>
</dbReference>
<sequence>MASDDGFEQLPLTRQWRGKVPLGRGFSQMDWMRLASRSDSLTPHRSAAPIPMDEVRRHATPDDAWCVLRGVVYDITPYLHYHPGGFESIASVAGTDATRVFEFYHKWVNYHAMLEKCAIGILAA</sequence>
<dbReference type="PANTHER" id="PTHR46237:SF1">
    <property type="entry name" value="CYTOCHROME B5 REDUCTASE 4"/>
    <property type="match status" value="1"/>
</dbReference>
<organism evidence="6 7">
    <name type="scientific">Pycnococcus provasolii</name>
    <dbReference type="NCBI Taxonomy" id="41880"/>
    <lineage>
        <taxon>Eukaryota</taxon>
        <taxon>Viridiplantae</taxon>
        <taxon>Chlorophyta</taxon>
        <taxon>Pseudoscourfieldiophyceae</taxon>
        <taxon>Pseudoscourfieldiales</taxon>
        <taxon>Pycnococcaceae</taxon>
        <taxon>Pycnococcus</taxon>
    </lineage>
</organism>
<keyword evidence="2 4" id="KW-0479">Metal-binding</keyword>
<reference evidence="6" key="1">
    <citation type="submission" date="2020-10" db="EMBL/GenBank/DDBJ databases">
        <title>Unveiling of a novel bifunctional photoreceptor, Dualchrome1, isolated from a cosmopolitan green alga.</title>
        <authorList>
            <person name="Suzuki S."/>
            <person name="Kawachi M."/>
        </authorList>
    </citation>
    <scope>NUCLEOTIDE SEQUENCE</scope>
    <source>
        <strain evidence="6">NIES 2893</strain>
    </source>
</reference>
<dbReference type="GO" id="GO:0020037">
    <property type="term" value="F:heme binding"/>
    <property type="evidence" value="ECO:0007669"/>
    <property type="project" value="UniProtKB-UniRule"/>
</dbReference>
<dbReference type="GO" id="GO:0004128">
    <property type="term" value="F:cytochrome-b5 reductase activity, acting on NAD(P)H"/>
    <property type="evidence" value="ECO:0007669"/>
    <property type="project" value="TreeGrafter"/>
</dbReference>
<accession>A0A830HDR1</accession>